<proteinExistence type="predicted"/>
<reference evidence="2 3" key="1">
    <citation type="submission" date="2017-11" db="EMBL/GenBank/DDBJ databases">
        <title>Molecular characterization of Burkholderia pseudomallei and closely related isolates from Vietnam.</title>
        <authorList>
            <person name="Ustinov D.V."/>
            <person name="Antonov A.S."/>
            <person name="Avdusheva E.F."/>
            <person name="Shpak I.M."/>
            <person name="Zakharova I.B."/>
            <person name="Thi L.A."/>
            <person name="Teteryatnikova N."/>
            <person name="Lopasteyskaya Y.A."/>
            <person name="Kuzyutina J.A."/>
            <person name="Ngo T.N."/>
            <person name="Victorov D.V."/>
        </authorList>
    </citation>
    <scope>NUCLEOTIDE SEQUENCE [LARGE SCALE GENOMIC DNA]</scope>
    <source>
        <strain evidence="2 3">V1512</strain>
    </source>
</reference>
<organism evidence="2 3">
    <name type="scientific">Burkholderia pseudomallei</name>
    <name type="common">Pseudomonas pseudomallei</name>
    <dbReference type="NCBI Taxonomy" id="28450"/>
    <lineage>
        <taxon>Bacteria</taxon>
        <taxon>Pseudomonadati</taxon>
        <taxon>Pseudomonadota</taxon>
        <taxon>Betaproteobacteria</taxon>
        <taxon>Burkholderiales</taxon>
        <taxon>Burkholderiaceae</taxon>
        <taxon>Burkholderia</taxon>
        <taxon>pseudomallei group</taxon>
    </lineage>
</organism>
<comment type="caution">
    <text evidence="2">The sequence shown here is derived from an EMBL/GenBank/DDBJ whole genome shotgun (WGS) entry which is preliminary data.</text>
</comment>
<protein>
    <submittedName>
        <fullName evidence="2">Uncharacterized protein</fullName>
    </submittedName>
</protein>
<name>A0AAX0U5M3_BURPE</name>
<evidence type="ECO:0000313" key="3">
    <source>
        <dbReference type="Proteomes" id="UP000231878"/>
    </source>
</evidence>
<feature type="compositionally biased region" description="Low complexity" evidence="1">
    <location>
        <begin position="34"/>
        <end position="50"/>
    </location>
</feature>
<accession>A0AAX0U5M3</accession>
<dbReference type="Proteomes" id="UP000231878">
    <property type="component" value="Unassembled WGS sequence"/>
</dbReference>
<dbReference type="AlphaFoldDB" id="A0AAX0U5M3"/>
<evidence type="ECO:0000313" key="2">
    <source>
        <dbReference type="EMBL" id="PJO63918.1"/>
    </source>
</evidence>
<evidence type="ECO:0000256" key="1">
    <source>
        <dbReference type="SAM" id="MobiDB-lite"/>
    </source>
</evidence>
<feature type="region of interest" description="Disordered" evidence="1">
    <location>
        <begin position="28"/>
        <end position="78"/>
    </location>
</feature>
<sequence>MRGGARRDGAGSRTAALAISPALPAFARPTSRHPCAAPASSQSHSAAAPRPLRRPPPATAAARKLQHLRVVRPTTRCL</sequence>
<dbReference type="EMBL" id="PHRB01000026">
    <property type="protein sequence ID" value="PJO63918.1"/>
    <property type="molecule type" value="Genomic_DNA"/>
</dbReference>
<gene>
    <name evidence="2" type="ORF">CWD88_23000</name>
</gene>